<reference evidence="1" key="1">
    <citation type="submission" date="2015-07" db="EMBL/GenBank/DDBJ databases">
        <title>MeaNS - Measles Nucleotide Surveillance Program.</title>
        <authorList>
            <person name="Tran T."/>
            <person name="Druce J."/>
        </authorList>
    </citation>
    <scope>NUCLEOTIDE SEQUENCE</scope>
    <source>
        <strain evidence="1">UCB-OBI-ISO-001</strain>
        <tissue evidence="1">Gonad</tissue>
    </source>
</reference>
<accession>A0A0L8HMX0</accession>
<sequence length="77" mass="8845">MLCVCYIFVHLLSVLALTFWSYRSDYFLTDQMIFDWIQFSPIKVSNDLRLDLRLKRTSIIVSNHLPGPPACGIPPAS</sequence>
<dbReference type="EMBL" id="KQ417832">
    <property type="protein sequence ID" value="KOF90115.1"/>
    <property type="molecule type" value="Genomic_DNA"/>
</dbReference>
<evidence type="ECO:0000313" key="1">
    <source>
        <dbReference type="EMBL" id="KOF90115.1"/>
    </source>
</evidence>
<dbReference type="AlphaFoldDB" id="A0A0L8HMX0"/>
<proteinExistence type="predicted"/>
<organism evidence="1">
    <name type="scientific">Octopus bimaculoides</name>
    <name type="common">California two-spotted octopus</name>
    <dbReference type="NCBI Taxonomy" id="37653"/>
    <lineage>
        <taxon>Eukaryota</taxon>
        <taxon>Metazoa</taxon>
        <taxon>Spiralia</taxon>
        <taxon>Lophotrochozoa</taxon>
        <taxon>Mollusca</taxon>
        <taxon>Cephalopoda</taxon>
        <taxon>Coleoidea</taxon>
        <taxon>Octopodiformes</taxon>
        <taxon>Octopoda</taxon>
        <taxon>Incirrata</taxon>
        <taxon>Octopodidae</taxon>
        <taxon>Octopus</taxon>
    </lineage>
</organism>
<gene>
    <name evidence="1" type="ORF">OCBIM_22011786mg</name>
</gene>
<name>A0A0L8HMX0_OCTBM</name>
<protein>
    <submittedName>
        <fullName evidence="1">Uncharacterized protein</fullName>
    </submittedName>
</protein>